<dbReference type="AlphaFoldDB" id="A0A4U5PH87"/>
<protein>
    <submittedName>
        <fullName evidence="2">Uncharacterized protein</fullName>
    </submittedName>
</protein>
<dbReference type="Proteomes" id="UP000298663">
    <property type="component" value="Unassembled WGS sequence"/>
</dbReference>
<feature type="region of interest" description="Disordered" evidence="1">
    <location>
        <begin position="56"/>
        <end position="98"/>
    </location>
</feature>
<reference evidence="2 3" key="1">
    <citation type="journal article" date="2015" name="Genome Biol.">
        <title>Comparative genomics of Steinernema reveals deeply conserved gene regulatory networks.</title>
        <authorList>
            <person name="Dillman A.R."/>
            <person name="Macchietto M."/>
            <person name="Porter C.F."/>
            <person name="Rogers A."/>
            <person name="Williams B."/>
            <person name="Antoshechkin I."/>
            <person name="Lee M.M."/>
            <person name="Goodwin Z."/>
            <person name="Lu X."/>
            <person name="Lewis E.E."/>
            <person name="Goodrich-Blair H."/>
            <person name="Stock S.P."/>
            <person name="Adams B.J."/>
            <person name="Sternberg P.W."/>
            <person name="Mortazavi A."/>
        </authorList>
    </citation>
    <scope>NUCLEOTIDE SEQUENCE [LARGE SCALE GENOMIC DNA]</scope>
    <source>
        <strain evidence="2 3">ALL</strain>
    </source>
</reference>
<feature type="compositionally biased region" description="Basic and acidic residues" evidence="1">
    <location>
        <begin position="8"/>
        <end position="20"/>
    </location>
</feature>
<keyword evidence="3" id="KW-1185">Reference proteome</keyword>
<accession>A0A4U5PH87</accession>
<evidence type="ECO:0000313" key="2">
    <source>
        <dbReference type="EMBL" id="TKR95989.1"/>
    </source>
</evidence>
<feature type="region of interest" description="Disordered" evidence="1">
    <location>
        <begin position="1"/>
        <end position="20"/>
    </location>
</feature>
<reference evidence="2 3" key="2">
    <citation type="journal article" date="2019" name="G3 (Bethesda)">
        <title>Hybrid Assembly of the Genome of the Entomopathogenic Nematode Steinernema carpocapsae Identifies the X-Chromosome.</title>
        <authorList>
            <person name="Serra L."/>
            <person name="Macchietto M."/>
            <person name="Macias-Munoz A."/>
            <person name="McGill C.J."/>
            <person name="Rodriguez I.M."/>
            <person name="Rodriguez B."/>
            <person name="Murad R."/>
            <person name="Mortazavi A."/>
        </authorList>
    </citation>
    <scope>NUCLEOTIDE SEQUENCE [LARGE SCALE GENOMIC DNA]</scope>
    <source>
        <strain evidence="2 3">ALL</strain>
    </source>
</reference>
<evidence type="ECO:0000256" key="1">
    <source>
        <dbReference type="SAM" id="MobiDB-lite"/>
    </source>
</evidence>
<organism evidence="2 3">
    <name type="scientific">Steinernema carpocapsae</name>
    <name type="common">Entomopathogenic nematode</name>
    <dbReference type="NCBI Taxonomy" id="34508"/>
    <lineage>
        <taxon>Eukaryota</taxon>
        <taxon>Metazoa</taxon>
        <taxon>Ecdysozoa</taxon>
        <taxon>Nematoda</taxon>
        <taxon>Chromadorea</taxon>
        <taxon>Rhabditida</taxon>
        <taxon>Tylenchina</taxon>
        <taxon>Panagrolaimomorpha</taxon>
        <taxon>Strongyloidoidea</taxon>
        <taxon>Steinernematidae</taxon>
        <taxon>Steinernema</taxon>
    </lineage>
</organism>
<sequence length="98" mass="10444">MATLRQPHASDSKDACGKTAEDAGRMRLELWGGLNKSRRTPQPQILVATLAAAATARKNAIGAAETRGQGPPTKTEALGSPQPKTAKKHNQNKQQGRF</sequence>
<comment type="caution">
    <text evidence="2">The sequence shown here is derived from an EMBL/GenBank/DDBJ whole genome shotgun (WGS) entry which is preliminary data.</text>
</comment>
<dbReference type="EMBL" id="AZBU02000002">
    <property type="protein sequence ID" value="TKR95989.1"/>
    <property type="molecule type" value="Genomic_DNA"/>
</dbReference>
<name>A0A4U5PH87_STECR</name>
<proteinExistence type="predicted"/>
<gene>
    <name evidence="2" type="ORF">L596_010076</name>
</gene>
<evidence type="ECO:0000313" key="3">
    <source>
        <dbReference type="Proteomes" id="UP000298663"/>
    </source>
</evidence>